<dbReference type="AlphaFoldDB" id="A0A2K9P528"/>
<organism evidence="1 2">
    <name type="scientific">Monoglobus pectinilyticus</name>
    <dbReference type="NCBI Taxonomy" id="1981510"/>
    <lineage>
        <taxon>Bacteria</taxon>
        <taxon>Bacillati</taxon>
        <taxon>Bacillota</taxon>
        <taxon>Clostridia</taxon>
        <taxon>Monoglobales</taxon>
        <taxon>Monoglobaceae</taxon>
        <taxon>Monoglobus</taxon>
    </lineage>
</organism>
<evidence type="ECO:0000313" key="2">
    <source>
        <dbReference type="Proteomes" id="UP000235589"/>
    </source>
</evidence>
<reference evidence="1 2" key="1">
    <citation type="submission" date="2017-04" db="EMBL/GenBank/DDBJ databases">
        <title>Monoglobus pectinilyticus 14 draft genome.</title>
        <authorList>
            <person name="Kim C."/>
            <person name="Rosendale D.I."/>
            <person name="Kelly W.J."/>
            <person name="Tannock G.W."/>
            <person name="Patchett M.L."/>
            <person name="Jordens J.Z."/>
        </authorList>
    </citation>
    <scope>NUCLEOTIDE SEQUENCE [LARGE SCALE GENOMIC DNA]</scope>
    <source>
        <strain evidence="1 2">14</strain>
    </source>
</reference>
<gene>
    <name evidence="1" type="ORF">B9O19_02178</name>
</gene>
<dbReference type="EMBL" id="CP020991">
    <property type="protein sequence ID" value="AUO20320.1"/>
    <property type="molecule type" value="Genomic_DNA"/>
</dbReference>
<keyword evidence="2" id="KW-1185">Reference proteome</keyword>
<dbReference type="RefSeq" id="WP_102366449.1">
    <property type="nucleotide sequence ID" value="NZ_CP020991.1"/>
</dbReference>
<name>A0A2K9P528_9FIRM</name>
<sequence>MLGSKKNIASASAVVAVFILLSALFSFLSQALIVEKSKTERIVSISDCADFGISMSAPPDMESHPGNSDTFIISGNVIDRNLRTDSYFGTFYNEQSIAQRWVDGEIACMISERTSFNVGSVVMIC</sequence>
<accession>A0A2K9P528</accession>
<evidence type="ECO:0000313" key="1">
    <source>
        <dbReference type="EMBL" id="AUO20320.1"/>
    </source>
</evidence>
<protein>
    <submittedName>
        <fullName evidence="1">Uncharacterized protein</fullName>
    </submittedName>
</protein>
<dbReference type="Proteomes" id="UP000235589">
    <property type="component" value="Chromosome"/>
</dbReference>
<proteinExistence type="predicted"/>
<dbReference type="KEGG" id="mpec:B9O19_02178"/>
<dbReference type="GeneID" id="98063550"/>